<dbReference type="Proteomes" id="UP000238479">
    <property type="component" value="Chromosome 6"/>
</dbReference>
<name>A0A2P6PQK2_ROSCH</name>
<evidence type="ECO:0000313" key="1">
    <source>
        <dbReference type="EMBL" id="PRQ24217.1"/>
    </source>
</evidence>
<accession>A0A2P6PQK2</accession>
<dbReference type="STRING" id="74649.A0A2P6PQK2"/>
<keyword evidence="1" id="KW-0378">Hydrolase</keyword>
<dbReference type="EMBL" id="PDCK01000044">
    <property type="protein sequence ID" value="PRQ24217.1"/>
    <property type="molecule type" value="Genomic_DNA"/>
</dbReference>
<gene>
    <name evidence="1" type="ORF">RchiOBHm_Chr6g0269961</name>
</gene>
<sequence>MIIEVPPVTLFPNYFVQQKVLSPPFHNQAIRGGTILAAKLAKERGWAINVGGLGFIIIVGEKEDYEARRFINQRVEVAVSRGTTTTEYLRKMKLLTYILRSHVLPTSMWTEEPDMNVGLPLIILPLS</sequence>
<reference evidence="1 2" key="1">
    <citation type="journal article" date="2018" name="Nat. Genet.">
        <title>The Rosa genome provides new insights in the design of modern roses.</title>
        <authorList>
            <person name="Bendahmane M."/>
        </authorList>
    </citation>
    <scope>NUCLEOTIDE SEQUENCE [LARGE SCALE GENOMIC DNA]</scope>
    <source>
        <strain evidence="2">cv. Old Blush</strain>
    </source>
</reference>
<keyword evidence="2" id="KW-1185">Reference proteome</keyword>
<dbReference type="GO" id="GO:0141221">
    <property type="term" value="F:histone deacetylase activity, hydrolytic mechanism"/>
    <property type="evidence" value="ECO:0007669"/>
    <property type="project" value="UniProtKB-EC"/>
</dbReference>
<proteinExistence type="predicted"/>
<organism evidence="1 2">
    <name type="scientific">Rosa chinensis</name>
    <name type="common">China rose</name>
    <dbReference type="NCBI Taxonomy" id="74649"/>
    <lineage>
        <taxon>Eukaryota</taxon>
        <taxon>Viridiplantae</taxon>
        <taxon>Streptophyta</taxon>
        <taxon>Embryophyta</taxon>
        <taxon>Tracheophyta</taxon>
        <taxon>Spermatophyta</taxon>
        <taxon>Magnoliopsida</taxon>
        <taxon>eudicotyledons</taxon>
        <taxon>Gunneridae</taxon>
        <taxon>Pentapetalae</taxon>
        <taxon>rosids</taxon>
        <taxon>fabids</taxon>
        <taxon>Rosales</taxon>
        <taxon>Rosaceae</taxon>
        <taxon>Rosoideae</taxon>
        <taxon>Rosoideae incertae sedis</taxon>
        <taxon>Rosa</taxon>
    </lineage>
</organism>
<dbReference type="EC" id="3.5.1.98" evidence="1"/>
<dbReference type="AlphaFoldDB" id="A0A2P6PQK2"/>
<evidence type="ECO:0000313" key="2">
    <source>
        <dbReference type="Proteomes" id="UP000238479"/>
    </source>
</evidence>
<dbReference type="Gramene" id="PRQ24217">
    <property type="protein sequence ID" value="PRQ24217"/>
    <property type="gene ID" value="RchiOBHm_Chr6g0269961"/>
</dbReference>
<protein>
    <submittedName>
        <fullName evidence="1">Putative histone deacetylase</fullName>
        <ecNumber evidence="1">3.5.1.98</ecNumber>
    </submittedName>
</protein>
<comment type="caution">
    <text evidence="1">The sequence shown here is derived from an EMBL/GenBank/DDBJ whole genome shotgun (WGS) entry which is preliminary data.</text>
</comment>